<comment type="caution">
    <text evidence="2">The sequence shown here is derived from an EMBL/GenBank/DDBJ whole genome shotgun (WGS) entry which is preliminary data.</text>
</comment>
<proteinExistence type="predicted"/>
<dbReference type="Proteomes" id="UP000463470">
    <property type="component" value="Unassembled WGS sequence"/>
</dbReference>
<feature type="transmembrane region" description="Helical" evidence="1">
    <location>
        <begin position="12"/>
        <end position="30"/>
    </location>
</feature>
<gene>
    <name evidence="2" type="ORF">GTO91_03935</name>
</gene>
<evidence type="ECO:0000313" key="3">
    <source>
        <dbReference type="Proteomes" id="UP000463470"/>
    </source>
</evidence>
<reference evidence="2 3" key="1">
    <citation type="submission" date="2020-01" db="EMBL/GenBank/DDBJ databases">
        <title>Whole-genome sequence of Heliobacterium undosum DSM 13378.</title>
        <authorList>
            <person name="Kyndt J.A."/>
            <person name="Meyer T.E."/>
        </authorList>
    </citation>
    <scope>NUCLEOTIDE SEQUENCE [LARGE SCALE GENOMIC DNA]</scope>
    <source>
        <strain evidence="2 3">DSM 13378</strain>
    </source>
</reference>
<keyword evidence="1" id="KW-0812">Transmembrane</keyword>
<evidence type="ECO:0000256" key="1">
    <source>
        <dbReference type="SAM" id="Phobius"/>
    </source>
</evidence>
<sequence>MRLGLRQQITGALILAMLLPLFTGALWLVFKATAALQTQEDDYLAISEKQVENQVKNLGVEL</sequence>
<evidence type="ECO:0000313" key="2">
    <source>
        <dbReference type="EMBL" id="MZP28859.1"/>
    </source>
</evidence>
<protein>
    <submittedName>
        <fullName evidence="2">Uncharacterized protein</fullName>
    </submittedName>
</protein>
<keyword evidence="1" id="KW-1133">Transmembrane helix</keyword>
<organism evidence="2 3">
    <name type="scientific">Heliomicrobium undosum</name>
    <dbReference type="NCBI Taxonomy" id="121734"/>
    <lineage>
        <taxon>Bacteria</taxon>
        <taxon>Bacillati</taxon>
        <taxon>Bacillota</taxon>
        <taxon>Clostridia</taxon>
        <taxon>Eubacteriales</taxon>
        <taxon>Heliobacteriaceae</taxon>
        <taxon>Heliomicrobium</taxon>
    </lineage>
</organism>
<keyword evidence="1" id="KW-0472">Membrane</keyword>
<name>A0A845L1J2_9FIRM</name>
<dbReference type="EMBL" id="WXEY01000003">
    <property type="protein sequence ID" value="MZP28859.1"/>
    <property type="molecule type" value="Genomic_DNA"/>
</dbReference>
<keyword evidence="3" id="KW-1185">Reference proteome</keyword>
<dbReference type="RefSeq" id="WP_161255176.1">
    <property type="nucleotide sequence ID" value="NZ_WXEY01000003.1"/>
</dbReference>
<dbReference type="AlphaFoldDB" id="A0A845L1J2"/>
<accession>A0A845L1J2</accession>